<dbReference type="GO" id="GO:0003906">
    <property type="term" value="F:DNA-(apurinic or apyrimidinic site) endonuclease activity"/>
    <property type="evidence" value="ECO:0000318"/>
    <property type="project" value="GO_Central"/>
</dbReference>
<feature type="compositionally biased region" description="Polar residues" evidence="14">
    <location>
        <begin position="404"/>
        <end position="425"/>
    </location>
</feature>
<evidence type="ECO:0000256" key="7">
    <source>
        <dbReference type="ARBA" id="ARBA00022833"/>
    </source>
</evidence>
<organism evidence="17">
    <name type="scientific">Physcomitrium patens</name>
    <name type="common">Spreading-leaved earth moss</name>
    <name type="synonym">Physcomitrella patens</name>
    <dbReference type="NCBI Taxonomy" id="3218"/>
    <lineage>
        <taxon>Eukaryota</taxon>
        <taxon>Viridiplantae</taxon>
        <taxon>Streptophyta</taxon>
        <taxon>Embryophyta</taxon>
        <taxon>Bryophyta</taxon>
        <taxon>Bryophytina</taxon>
        <taxon>Bryopsida</taxon>
        <taxon>Funariidae</taxon>
        <taxon>Funariales</taxon>
        <taxon>Funariaceae</taxon>
        <taxon>Physcomitrium</taxon>
    </lineage>
</organism>
<dbReference type="InterPro" id="IPR010979">
    <property type="entry name" value="Ribosomal_uS13-like_H2TH"/>
</dbReference>
<keyword evidence="10" id="KW-0456">Lyase</keyword>
<dbReference type="InterPro" id="IPR012319">
    <property type="entry name" value="FPG_cat"/>
</dbReference>
<keyword evidence="8" id="KW-0238">DNA-binding</keyword>
<dbReference type="PANTHER" id="PTHR42697">
    <property type="entry name" value="ENDONUCLEASE 8"/>
    <property type="match status" value="1"/>
</dbReference>
<comment type="similarity">
    <text evidence="1">Belongs to the FPG family.</text>
</comment>
<sequence length="544" mass="59932">MVEGPLLHRLAFAHRKLLFGHRFTATSPTGRFADGAEAIDGHFLTHIEVHGKNIFYFFTPERVEEEGVLEKVGDDAVVVHIHLGMSGSFRLYPFPGPIPREATRLRLYNEELGFEAHLSASVCDHGNIELYRKKITELGPDPLRKDADKELLWASIQKTKRSIGAVLMDQTLVAGIGNIYRAEILFVVGLHPEQPANTVCRPTFEFLWEQSKRQMEIGVEVGNIITILPEDSDKPFPKKIKASQLRYVYNQKACGKCGGPIKVWTIAQRSVYACEACQPPPPSTTTVSKTFTRKTSVGIANSNLDESGDDVHSVSGIPGKRPTRKRVAEGGRVMVHQAYKNQDPKGLPESFVVPAEEQSHEHSDNDARSKEEVAQTNSSMQTDGDDKTGILNSSKPRKGRRNARTNQADQLRSLQSDVMNTSTFSKKPPERRSARLRKQAVTALDQPGSIALGFRGKSEFLPAGVARLFIQNHPTTTVRYARVSLSVCRCLDGSSSMRLSSANSPVRRLVRPLGSAPPIVKSTAFGSILLGAMFLRGGLASVKC</sequence>
<dbReference type="Proteomes" id="UP000006727">
    <property type="component" value="Chromosome 21"/>
</dbReference>
<feature type="compositionally biased region" description="Basic and acidic residues" evidence="14">
    <location>
        <begin position="357"/>
        <end position="373"/>
    </location>
</feature>
<dbReference type="Gene3D" id="3.20.190.10">
    <property type="entry name" value="MutM-like, N-terminal"/>
    <property type="match status" value="1"/>
</dbReference>
<dbReference type="GO" id="GO:0140078">
    <property type="term" value="F:class I DNA-(apurinic or apyrimidinic site) endonuclease activity"/>
    <property type="evidence" value="ECO:0007669"/>
    <property type="project" value="UniProtKB-EC"/>
</dbReference>
<evidence type="ECO:0000256" key="1">
    <source>
        <dbReference type="ARBA" id="ARBA00009409"/>
    </source>
</evidence>
<evidence type="ECO:0000313" key="18">
    <source>
        <dbReference type="EnsemblPlants" id="Pp3c21_8660V3.1"/>
    </source>
</evidence>
<dbReference type="PANTHER" id="PTHR42697:SF1">
    <property type="entry name" value="ENDONUCLEASE 8"/>
    <property type="match status" value="1"/>
</dbReference>
<dbReference type="PaxDb" id="3218-PP1S345_42V6.1"/>
<evidence type="ECO:0000313" key="17">
    <source>
        <dbReference type="EMBL" id="PNR31778.1"/>
    </source>
</evidence>
<dbReference type="EnsemblPlants" id="Pp3c21_8660V3.1">
    <property type="protein sequence ID" value="Pp3c21_8660V3.1"/>
    <property type="gene ID" value="Pp3c21_8660"/>
</dbReference>
<evidence type="ECO:0000256" key="2">
    <source>
        <dbReference type="ARBA" id="ARBA00012720"/>
    </source>
</evidence>
<dbReference type="GO" id="GO:0008270">
    <property type="term" value="F:zinc ion binding"/>
    <property type="evidence" value="ECO:0007669"/>
    <property type="project" value="UniProtKB-KW"/>
</dbReference>
<dbReference type="SUPFAM" id="SSF46946">
    <property type="entry name" value="S13-like H2TH domain"/>
    <property type="match status" value="1"/>
</dbReference>
<evidence type="ECO:0000259" key="16">
    <source>
        <dbReference type="PROSITE" id="PS51068"/>
    </source>
</evidence>
<feature type="region of interest" description="Disordered" evidence="14">
    <location>
        <begin position="300"/>
        <end position="330"/>
    </location>
</feature>
<reference evidence="18" key="3">
    <citation type="submission" date="2020-12" db="UniProtKB">
        <authorList>
            <consortium name="EnsemblPlants"/>
        </authorList>
    </citation>
    <scope>IDENTIFICATION</scope>
</reference>
<dbReference type="GO" id="GO:0000703">
    <property type="term" value="F:oxidized pyrimidine nucleobase lesion DNA N-glycosylase activity"/>
    <property type="evidence" value="ECO:0000318"/>
    <property type="project" value="GO_Central"/>
</dbReference>
<dbReference type="AlphaFoldDB" id="A0A2K1IR89"/>
<dbReference type="RefSeq" id="XP_024359939.1">
    <property type="nucleotide sequence ID" value="XM_024504171.2"/>
</dbReference>
<keyword evidence="19" id="KW-1185">Reference proteome</keyword>
<reference evidence="17 19" key="1">
    <citation type="journal article" date="2008" name="Science">
        <title>The Physcomitrella genome reveals evolutionary insights into the conquest of land by plants.</title>
        <authorList>
            <person name="Rensing S."/>
            <person name="Lang D."/>
            <person name="Zimmer A."/>
            <person name="Terry A."/>
            <person name="Salamov A."/>
            <person name="Shapiro H."/>
            <person name="Nishiyama T."/>
            <person name="Perroud P.-F."/>
            <person name="Lindquist E."/>
            <person name="Kamisugi Y."/>
            <person name="Tanahashi T."/>
            <person name="Sakakibara K."/>
            <person name="Fujita T."/>
            <person name="Oishi K."/>
            <person name="Shin-I T."/>
            <person name="Kuroki Y."/>
            <person name="Toyoda A."/>
            <person name="Suzuki Y."/>
            <person name="Hashimoto A."/>
            <person name="Yamaguchi K."/>
            <person name="Sugano A."/>
            <person name="Kohara Y."/>
            <person name="Fujiyama A."/>
            <person name="Anterola A."/>
            <person name="Aoki S."/>
            <person name="Ashton N."/>
            <person name="Barbazuk W.B."/>
            <person name="Barker E."/>
            <person name="Bennetzen J."/>
            <person name="Bezanilla M."/>
            <person name="Blankenship R."/>
            <person name="Cho S.H."/>
            <person name="Dutcher S."/>
            <person name="Estelle M."/>
            <person name="Fawcett J.A."/>
            <person name="Gundlach H."/>
            <person name="Hanada K."/>
            <person name="Heyl A."/>
            <person name="Hicks K.A."/>
            <person name="Hugh J."/>
            <person name="Lohr M."/>
            <person name="Mayer K."/>
            <person name="Melkozernov A."/>
            <person name="Murata T."/>
            <person name="Nelson D."/>
            <person name="Pils B."/>
            <person name="Prigge M."/>
            <person name="Reiss B."/>
            <person name="Renner T."/>
            <person name="Rombauts S."/>
            <person name="Rushton P."/>
            <person name="Sanderfoot A."/>
            <person name="Schween G."/>
            <person name="Shiu S.-H."/>
            <person name="Stueber K."/>
            <person name="Theodoulou F.L."/>
            <person name="Tu H."/>
            <person name="Van de Peer Y."/>
            <person name="Verrier P.J."/>
            <person name="Waters E."/>
            <person name="Wood A."/>
            <person name="Yang L."/>
            <person name="Cove D."/>
            <person name="Cuming A."/>
            <person name="Hasebe M."/>
            <person name="Lucas S."/>
            <person name="Mishler D.B."/>
            <person name="Reski R."/>
            <person name="Grigoriev I."/>
            <person name="Quatrano R.S."/>
            <person name="Boore J.L."/>
        </authorList>
    </citation>
    <scope>NUCLEOTIDE SEQUENCE [LARGE SCALE GENOMIC DNA]</scope>
    <source>
        <strain evidence="18 19">cv. Gransden 2004</strain>
    </source>
</reference>
<keyword evidence="5 13" id="KW-0863">Zinc-finger</keyword>
<evidence type="ECO:0000256" key="3">
    <source>
        <dbReference type="ARBA" id="ARBA00022723"/>
    </source>
</evidence>
<keyword evidence="9" id="KW-0234">DNA repair</keyword>
<evidence type="ECO:0000256" key="5">
    <source>
        <dbReference type="ARBA" id="ARBA00022771"/>
    </source>
</evidence>
<name>A0A2K1IR89_PHYPA</name>
<accession>A0A2K1IR89</accession>
<dbReference type="SMART" id="SM01232">
    <property type="entry name" value="H2TH"/>
    <property type="match status" value="1"/>
</dbReference>
<evidence type="ECO:0000256" key="6">
    <source>
        <dbReference type="ARBA" id="ARBA00022801"/>
    </source>
</evidence>
<evidence type="ECO:0000313" key="19">
    <source>
        <dbReference type="Proteomes" id="UP000006727"/>
    </source>
</evidence>
<evidence type="ECO:0000256" key="8">
    <source>
        <dbReference type="ARBA" id="ARBA00023125"/>
    </source>
</evidence>
<keyword evidence="6" id="KW-0378">Hydrolase</keyword>
<evidence type="ECO:0000256" key="11">
    <source>
        <dbReference type="ARBA" id="ARBA00023268"/>
    </source>
</evidence>
<evidence type="ECO:0000256" key="12">
    <source>
        <dbReference type="ARBA" id="ARBA00023295"/>
    </source>
</evidence>
<keyword evidence="3" id="KW-0479">Metal-binding</keyword>
<dbReference type="PROSITE" id="PS51066">
    <property type="entry name" value="ZF_FPG_2"/>
    <property type="match status" value="1"/>
</dbReference>
<dbReference type="EnsemblPlants" id="Pp3c21_8660V3.2">
    <property type="protein sequence ID" value="Pp3c21_8660V3.2"/>
    <property type="gene ID" value="Pp3c21_8660"/>
</dbReference>
<keyword evidence="12" id="KW-0326">Glycosidase</keyword>
<reference evidence="17 19" key="2">
    <citation type="journal article" date="2018" name="Plant J.">
        <title>The Physcomitrella patens chromosome-scale assembly reveals moss genome structure and evolution.</title>
        <authorList>
            <person name="Lang D."/>
            <person name="Ullrich K.K."/>
            <person name="Murat F."/>
            <person name="Fuchs J."/>
            <person name="Jenkins J."/>
            <person name="Haas F.B."/>
            <person name="Piednoel M."/>
            <person name="Gundlach H."/>
            <person name="Van Bel M."/>
            <person name="Meyberg R."/>
            <person name="Vives C."/>
            <person name="Morata J."/>
            <person name="Symeonidi A."/>
            <person name="Hiss M."/>
            <person name="Muchero W."/>
            <person name="Kamisugi Y."/>
            <person name="Saleh O."/>
            <person name="Blanc G."/>
            <person name="Decker E.L."/>
            <person name="van Gessel N."/>
            <person name="Grimwood J."/>
            <person name="Hayes R.D."/>
            <person name="Graham S.W."/>
            <person name="Gunter L.E."/>
            <person name="McDaniel S.F."/>
            <person name="Hoernstein S.N.W."/>
            <person name="Larsson A."/>
            <person name="Li F.W."/>
            <person name="Perroud P.F."/>
            <person name="Phillips J."/>
            <person name="Ranjan P."/>
            <person name="Rokshar D.S."/>
            <person name="Rothfels C.J."/>
            <person name="Schneider L."/>
            <person name="Shu S."/>
            <person name="Stevenson D.W."/>
            <person name="Thummler F."/>
            <person name="Tillich M."/>
            <person name="Villarreal Aguilar J.C."/>
            <person name="Widiez T."/>
            <person name="Wong G.K."/>
            <person name="Wymore A."/>
            <person name="Zhang Y."/>
            <person name="Zimmer A.D."/>
            <person name="Quatrano R.S."/>
            <person name="Mayer K.F.X."/>
            <person name="Goodstein D."/>
            <person name="Casacuberta J.M."/>
            <person name="Vandepoele K."/>
            <person name="Reski R."/>
            <person name="Cuming A.C."/>
            <person name="Tuskan G.A."/>
            <person name="Maumus F."/>
            <person name="Salse J."/>
            <person name="Schmutz J."/>
            <person name="Rensing S.A."/>
        </authorList>
    </citation>
    <scope>NUCLEOTIDE SEQUENCE [LARGE SCALE GENOMIC DNA]</scope>
    <source>
        <strain evidence="18 19">cv. Gransden 2004</strain>
    </source>
</reference>
<dbReference type="STRING" id="3218.A0A2K1IR89"/>
<evidence type="ECO:0000256" key="9">
    <source>
        <dbReference type="ARBA" id="ARBA00023204"/>
    </source>
</evidence>
<dbReference type="InterPro" id="IPR035937">
    <property type="entry name" value="FPG_N"/>
</dbReference>
<dbReference type="Gramene" id="Pp3c21_8660V3.1">
    <property type="protein sequence ID" value="Pp3c21_8660V3.1"/>
    <property type="gene ID" value="Pp3c21_8660"/>
</dbReference>
<gene>
    <name evidence="18" type="primary">LOC112274536</name>
    <name evidence="17" type="ORF">PHYPA_025901</name>
</gene>
<evidence type="ECO:0000256" key="10">
    <source>
        <dbReference type="ARBA" id="ARBA00023239"/>
    </source>
</evidence>
<dbReference type="Gramene" id="Pp3c21_8660V3.2">
    <property type="protein sequence ID" value="Pp3c21_8660V3.2"/>
    <property type="gene ID" value="Pp3c21_8660"/>
</dbReference>
<dbReference type="GeneID" id="112274536"/>
<dbReference type="InterPro" id="IPR000214">
    <property type="entry name" value="Znf_DNA_glyclase/AP_lyase"/>
</dbReference>
<protein>
    <recommendedName>
        <fullName evidence="2">DNA-(apurinic or apyrimidinic site) lyase</fullName>
        <ecNumber evidence="2">4.2.99.18</ecNumber>
    </recommendedName>
</protein>
<dbReference type="EMBL" id="ABEU02000021">
    <property type="protein sequence ID" value="PNR31778.1"/>
    <property type="molecule type" value="Genomic_DNA"/>
</dbReference>
<dbReference type="Gene3D" id="1.10.8.50">
    <property type="match status" value="1"/>
</dbReference>
<feature type="domain" description="Formamidopyrimidine-DNA glycosylase catalytic" evidence="16">
    <location>
        <begin position="2"/>
        <end position="115"/>
    </location>
</feature>
<keyword evidence="4" id="KW-0227">DNA damage</keyword>
<dbReference type="SMART" id="SM00898">
    <property type="entry name" value="Fapy_DNA_glyco"/>
    <property type="match status" value="1"/>
</dbReference>
<evidence type="ECO:0000256" key="13">
    <source>
        <dbReference type="PROSITE-ProRule" id="PRU00391"/>
    </source>
</evidence>
<dbReference type="EC" id="4.2.99.18" evidence="2"/>
<evidence type="ECO:0000259" key="15">
    <source>
        <dbReference type="PROSITE" id="PS51066"/>
    </source>
</evidence>
<proteinExistence type="inferred from homology"/>
<keyword evidence="7" id="KW-0862">Zinc</keyword>
<feature type="region of interest" description="Disordered" evidence="14">
    <location>
        <begin position="355"/>
        <end position="433"/>
    </location>
</feature>
<dbReference type="SUPFAM" id="SSF57716">
    <property type="entry name" value="Glucocorticoid receptor-like (DNA-binding domain)"/>
    <property type="match status" value="1"/>
</dbReference>
<dbReference type="GO" id="GO:0006284">
    <property type="term" value="P:base-excision repair"/>
    <property type="evidence" value="ECO:0000318"/>
    <property type="project" value="GO_Central"/>
</dbReference>
<dbReference type="SUPFAM" id="SSF81624">
    <property type="entry name" value="N-terminal domain of MutM-like DNA repair proteins"/>
    <property type="match status" value="1"/>
</dbReference>
<dbReference type="Pfam" id="PF06831">
    <property type="entry name" value="H2TH"/>
    <property type="match status" value="1"/>
</dbReference>
<feature type="domain" description="FPG-type" evidence="15">
    <location>
        <begin position="247"/>
        <end position="279"/>
    </location>
</feature>
<keyword evidence="11" id="KW-0511">Multifunctional enzyme</keyword>
<evidence type="ECO:0000256" key="14">
    <source>
        <dbReference type="SAM" id="MobiDB-lite"/>
    </source>
</evidence>
<dbReference type="GO" id="GO:0003684">
    <property type="term" value="F:damaged DNA binding"/>
    <property type="evidence" value="ECO:0007669"/>
    <property type="project" value="InterPro"/>
</dbReference>
<dbReference type="InterPro" id="IPR015886">
    <property type="entry name" value="H2TH_FPG"/>
</dbReference>
<evidence type="ECO:0000256" key="4">
    <source>
        <dbReference type="ARBA" id="ARBA00022763"/>
    </source>
</evidence>
<dbReference type="PROSITE" id="PS51068">
    <property type="entry name" value="FPG_CAT"/>
    <property type="match status" value="1"/>
</dbReference>